<dbReference type="Proteomes" id="UP001157418">
    <property type="component" value="Unassembled WGS sequence"/>
</dbReference>
<accession>A0AAU9M068</accession>
<gene>
    <name evidence="1" type="ORF">LVIROSA_LOCUS6930</name>
</gene>
<evidence type="ECO:0000313" key="1">
    <source>
        <dbReference type="EMBL" id="CAH1419399.1"/>
    </source>
</evidence>
<protein>
    <submittedName>
        <fullName evidence="1">Uncharacterized protein</fullName>
    </submittedName>
</protein>
<evidence type="ECO:0000313" key="2">
    <source>
        <dbReference type="Proteomes" id="UP001157418"/>
    </source>
</evidence>
<dbReference type="PANTHER" id="PTHR31704:SF37">
    <property type="entry name" value="HEAT SHOCK PROTEIN"/>
    <property type="match status" value="1"/>
</dbReference>
<comment type="caution">
    <text evidence="1">The sequence shown here is derived from an EMBL/GenBank/DDBJ whole genome shotgun (WGS) entry which is preliminary data.</text>
</comment>
<dbReference type="PANTHER" id="PTHR31704">
    <property type="entry name" value="MYB/SANT-LIKE DNA-BINDING DOMAIN PROTEIN-RELATED"/>
    <property type="match status" value="1"/>
</dbReference>
<proteinExistence type="predicted"/>
<sequence>MDTVNVHDVGIDTPKLKVTNRFNWDPHTFKEDKEYAKFKDKNLEVYETYYEALFWDTVAVGDKAKVPCKFGDSSTPDDVQFVDITDGKEASEEFLLFDDVDPFLTYDCSKKLDSVFDVLLIRSTQTSRQTTHSPTTEDCMAIVSTFPGLEKGSIGYLEVLEVFLKKPARQNFMVPKTNETNMEFLKRLIEKEK</sequence>
<reference evidence="1 2" key="1">
    <citation type="submission" date="2022-01" db="EMBL/GenBank/DDBJ databases">
        <authorList>
            <person name="Xiong W."/>
            <person name="Schranz E."/>
        </authorList>
    </citation>
    <scope>NUCLEOTIDE SEQUENCE [LARGE SCALE GENOMIC DNA]</scope>
</reference>
<dbReference type="AlphaFoldDB" id="A0AAU9M068"/>
<name>A0AAU9M068_9ASTR</name>
<organism evidence="1 2">
    <name type="scientific">Lactuca virosa</name>
    <dbReference type="NCBI Taxonomy" id="75947"/>
    <lineage>
        <taxon>Eukaryota</taxon>
        <taxon>Viridiplantae</taxon>
        <taxon>Streptophyta</taxon>
        <taxon>Embryophyta</taxon>
        <taxon>Tracheophyta</taxon>
        <taxon>Spermatophyta</taxon>
        <taxon>Magnoliopsida</taxon>
        <taxon>eudicotyledons</taxon>
        <taxon>Gunneridae</taxon>
        <taxon>Pentapetalae</taxon>
        <taxon>asterids</taxon>
        <taxon>campanulids</taxon>
        <taxon>Asterales</taxon>
        <taxon>Asteraceae</taxon>
        <taxon>Cichorioideae</taxon>
        <taxon>Cichorieae</taxon>
        <taxon>Lactucinae</taxon>
        <taxon>Lactuca</taxon>
    </lineage>
</organism>
<dbReference type="EMBL" id="CAKMRJ010000313">
    <property type="protein sequence ID" value="CAH1419399.1"/>
    <property type="molecule type" value="Genomic_DNA"/>
</dbReference>
<keyword evidence="2" id="KW-1185">Reference proteome</keyword>